<protein>
    <submittedName>
        <fullName evidence="1">Uncharacterized protein</fullName>
    </submittedName>
</protein>
<comment type="caution">
    <text evidence="1">The sequence shown here is derived from an EMBL/GenBank/DDBJ whole genome shotgun (WGS) entry which is preliminary data.</text>
</comment>
<dbReference type="Proteomes" id="UP000663828">
    <property type="component" value="Unassembled WGS sequence"/>
</dbReference>
<evidence type="ECO:0000313" key="1">
    <source>
        <dbReference type="EMBL" id="CAF1284007.1"/>
    </source>
</evidence>
<dbReference type="EMBL" id="CAJNOR010002365">
    <property type="protein sequence ID" value="CAF1284007.1"/>
    <property type="molecule type" value="Genomic_DNA"/>
</dbReference>
<accession>A0A815CIA6</accession>
<gene>
    <name evidence="1" type="ORF">XAT740_LOCUS27972</name>
</gene>
<dbReference type="AlphaFoldDB" id="A0A815CIA6"/>
<name>A0A815CIA6_ADIRI</name>
<organism evidence="1 2">
    <name type="scientific">Adineta ricciae</name>
    <name type="common">Rotifer</name>
    <dbReference type="NCBI Taxonomy" id="249248"/>
    <lineage>
        <taxon>Eukaryota</taxon>
        <taxon>Metazoa</taxon>
        <taxon>Spiralia</taxon>
        <taxon>Gnathifera</taxon>
        <taxon>Rotifera</taxon>
        <taxon>Eurotatoria</taxon>
        <taxon>Bdelloidea</taxon>
        <taxon>Adinetida</taxon>
        <taxon>Adinetidae</taxon>
        <taxon>Adineta</taxon>
    </lineage>
</organism>
<sequence length="124" mass="14074">MSVPTGMNVNIASQYHQVASQLQNYVHSNNEHPLYAARGNVLRMQPTYGTAYASHAPGGFYNSQLPMGEYSGAIYEFIDDNLPLNILRQSFDNAFGHSKHTNFQNYTTYDEFGDATYYLIVKYE</sequence>
<keyword evidence="2" id="KW-1185">Reference proteome</keyword>
<proteinExistence type="predicted"/>
<reference evidence="1" key="1">
    <citation type="submission" date="2021-02" db="EMBL/GenBank/DDBJ databases">
        <authorList>
            <person name="Nowell W R."/>
        </authorList>
    </citation>
    <scope>NUCLEOTIDE SEQUENCE</scope>
</reference>
<evidence type="ECO:0000313" key="2">
    <source>
        <dbReference type="Proteomes" id="UP000663828"/>
    </source>
</evidence>